<dbReference type="AlphaFoldDB" id="A0AA40A817"/>
<accession>A0AA40A817</accession>
<dbReference type="Gene3D" id="2.130.10.10">
    <property type="entry name" value="YVTN repeat-like/Quinoprotein amine dehydrogenase"/>
    <property type="match status" value="1"/>
</dbReference>
<dbReference type="SUPFAM" id="SSF50969">
    <property type="entry name" value="YVTN repeat-like/Quinoprotein amine dehydrogenase"/>
    <property type="match status" value="1"/>
</dbReference>
<comment type="caution">
    <text evidence="1">The sequence shown here is derived from an EMBL/GenBank/DDBJ whole genome shotgun (WGS) entry which is preliminary data.</text>
</comment>
<name>A0AA40A817_9PEZI</name>
<feature type="non-terminal residue" evidence="1">
    <location>
        <position position="1"/>
    </location>
</feature>
<evidence type="ECO:0000313" key="1">
    <source>
        <dbReference type="EMBL" id="KAK0710848.1"/>
    </source>
</evidence>
<sequence>MSRTYAMAFSHDSALLAVASDGYVAVLACSTGDWVYSLSVGSSKVVHGLAFSAESSFLAASYKSRAEQDPDVSYWIRATDSDEEATRTGTEHDSVSEADIEWDKDAVQTAGELEPEVAIWMLAKEPIQIPADSFESLQEYSFPADMFRTRRGRVSDYSLELDT</sequence>
<protein>
    <submittedName>
        <fullName evidence="1">Uncharacterized protein</fullName>
    </submittedName>
</protein>
<keyword evidence="2" id="KW-1185">Reference proteome</keyword>
<dbReference type="Proteomes" id="UP001172102">
    <property type="component" value="Unassembled WGS sequence"/>
</dbReference>
<reference evidence="1" key="1">
    <citation type="submission" date="2023-06" db="EMBL/GenBank/DDBJ databases">
        <title>Genome-scale phylogeny and comparative genomics of the fungal order Sordariales.</title>
        <authorList>
            <consortium name="Lawrence Berkeley National Laboratory"/>
            <person name="Hensen N."/>
            <person name="Bonometti L."/>
            <person name="Westerberg I."/>
            <person name="Brannstrom I.O."/>
            <person name="Guillou S."/>
            <person name="Cros-Aarteil S."/>
            <person name="Calhoun S."/>
            <person name="Haridas S."/>
            <person name="Kuo A."/>
            <person name="Mondo S."/>
            <person name="Pangilinan J."/>
            <person name="Riley R."/>
            <person name="Labutti K."/>
            <person name="Andreopoulos B."/>
            <person name="Lipzen A."/>
            <person name="Chen C."/>
            <person name="Yanf M."/>
            <person name="Daum C."/>
            <person name="Ng V."/>
            <person name="Clum A."/>
            <person name="Steindorff A."/>
            <person name="Ohm R."/>
            <person name="Martin F."/>
            <person name="Silar P."/>
            <person name="Natvig D."/>
            <person name="Lalanne C."/>
            <person name="Gautier V."/>
            <person name="Ament-Velasquez S.L."/>
            <person name="Kruys A."/>
            <person name="Hutchinson M.I."/>
            <person name="Powell A.J."/>
            <person name="Barry K."/>
            <person name="Miller A.N."/>
            <person name="Grigoriev I.V."/>
            <person name="Debuchy R."/>
            <person name="Gladieux P."/>
            <person name="Thoren M.H."/>
            <person name="Johannesson H."/>
        </authorList>
    </citation>
    <scope>NUCLEOTIDE SEQUENCE</scope>
    <source>
        <strain evidence="1">SMH4607-1</strain>
    </source>
</reference>
<evidence type="ECO:0000313" key="2">
    <source>
        <dbReference type="Proteomes" id="UP001172102"/>
    </source>
</evidence>
<dbReference type="EMBL" id="JAUKUA010000005">
    <property type="protein sequence ID" value="KAK0710848.1"/>
    <property type="molecule type" value="Genomic_DNA"/>
</dbReference>
<dbReference type="InterPro" id="IPR011044">
    <property type="entry name" value="Quino_amine_DH_bsu"/>
</dbReference>
<organism evidence="1 2">
    <name type="scientific">Lasiosphaeris hirsuta</name>
    <dbReference type="NCBI Taxonomy" id="260670"/>
    <lineage>
        <taxon>Eukaryota</taxon>
        <taxon>Fungi</taxon>
        <taxon>Dikarya</taxon>
        <taxon>Ascomycota</taxon>
        <taxon>Pezizomycotina</taxon>
        <taxon>Sordariomycetes</taxon>
        <taxon>Sordariomycetidae</taxon>
        <taxon>Sordariales</taxon>
        <taxon>Lasiosphaeriaceae</taxon>
        <taxon>Lasiosphaeris</taxon>
    </lineage>
</organism>
<dbReference type="InterPro" id="IPR015943">
    <property type="entry name" value="WD40/YVTN_repeat-like_dom_sf"/>
</dbReference>
<proteinExistence type="predicted"/>
<gene>
    <name evidence="1" type="ORF">B0H67DRAFT_684576</name>
</gene>